<accession>A0A1W6DXC4</accession>
<evidence type="ECO:0000313" key="1">
    <source>
        <dbReference type="EMBL" id="ARK07573.1"/>
    </source>
</evidence>
<protein>
    <submittedName>
        <fullName evidence="1">Uncharacterized protein</fullName>
    </submittedName>
</protein>
<keyword evidence="2" id="KW-1185">Reference proteome</keyword>
<sequence>MQYVMIIRNNGKDKRYKLPTLEAAKALAQEIFEATGIIIGITEEAA</sequence>
<organism evidence="1 2">
    <name type="scientific">Sphingobium phage Lacusarx</name>
    <dbReference type="NCBI Taxonomy" id="1980139"/>
    <lineage>
        <taxon>Viruses</taxon>
        <taxon>Duplodnaviria</taxon>
        <taxon>Heunggongvirae</taxon>
        <taxon>Uroviricota</taxon>
        <taxon>Caudoviricetes</taxon>
        <taxon>Lacusarxvirus</taxon>
        <taxon>Lacusarxvirus lacusarx</taxon>
    </lineage>
</organism>
<reference evidence="1 2" key="1">
    <citation type="submission" date="2017-02" db="EMBL/GenBank/DDBJ databases">
        <title>The first characterized phage against a member of the ecologically important #sphingomonads reveals high dissimilarity against all other known phages.</title>
        <authorList>
            <person name="Nielsen T.K."/>
            <person name="Carstens A.B."/>
            <person name="Kot W."/>
            <person name="Lametsch R."/>
            <person name="Neve H."/>
            <person name="Hansen L.H."/>
        </authorList>
    </citation>
    <scope>NUCLEOTIDE SEQUENCE [LARGE SCALE GENOMIC DNA]</scope>
</reference>
<dbReference type="Proteomes" id="UP000223906">
    <property type="component" value="Segment"/>
</dbReference>
<dbReference type="EMBL" id="KY629563">
    <property type="protein sequence ID" value="ARK07573.1"/>
    <property type="molecule type" value="Genomic_DNA"/>
</dbReference>
<evidence type="ECO:0000313" key="2">
    <source>
        <dbReference type="Proteomes" id="UP000223906"/>
    </source>
</evidence>
<proteinExistence type="predicted"/>
<name>A0A1W6DXC4_9CAUD</name>
<gene>
    <name evidence="1" type="ORF">LAV_00198</name>
</gene>